<evidence type="ECO:0000313" key="2">
    <source>
        <dbReference type="EMBL" id="ETW92132.1"/>
    </source>
</evidence>
<keyword evidence="3" id="KW-1185">Reference proteome</keyword>
<dbReference type="InterPro" id="IPR010799">
    <property type="entry name" value="MlrC_C"/>
</dbReference>
<accession>W4L269</accession>
<dbReference type="HOGENOM" id="CLU_1345649_0_0_7"/>
<dbReference type="EMBL" id="AZHX01003066">
    <property type="protein sequence ID" value="ETW92132.1"/>
    <property type="molecule type" value="Genomic_DNA"/>
</dbReference>
<reference evidence="2 3" key="1">
    <citation type="journal article" date="2014" name="Nature">
        <title>An environmental bacterial taxon with a large and distinct metabolic repertoire.</title>
        <authorList>
            <person name="Wilson M.C."/>
            <person name="Mori T."/>
            <person name="Ruckert C."/>
            <person name="Uria A.R."/>
            <person name="Helf M.J."/>
            <person name="Takada K."/>
            <person name="Gernert C."/>
            <person name="Steffens U.A."/>
            <person name="Heycke N."/>
            <person name="Schmitt S."/>
            <person name="Rinke C."/>
            <person name="Helfrich E.J."/>
            <person name="Brachmann A.O."/>
            <person name="Gurgui C."/>
            <person name="Wakimoto T."/>
            <person name="Kracht M."/>
            <person name="Crusemann M."/>
            <person name="Hentschel U."/>
            <person name="Abe I."/>
            <person name="Matsunaga S."/>
            <person name="Kalinowski J."/>
            <person name="Takeyama H."/>
            <person name="Piel J."/>
        </authorList>
    </citation>
    <scope>NUCLEOTIDE SEQUENCE [LARGE SCALE GENOMIC DNA]</scope>
    <source>
        <strain evidence="3">TSY2</strain>
    </source>
</reference>
<evidence type="ECO:0000313" key="3">
    <source>
        <dbReference type="Proteomes" id="UP000019140"/>
    </source>
</evidence>
<sequence>TRPLADVADNPGGGARGNTTDILEGLLAANVQRALFGNFVDPAVAARCHEAGVGARLQVVFNAHNADADGRAVAAEVEVLGLSDGNIVGRRGICQGRTVRLGLSAAVRIGGLTMVVCSRRVQCADPAFFEHFGLDIGTFRSLTVKSRGHFRAGFDEFFRHEQILEVDAAGLTSPMLERYPWQRLNRPSWPLDADEEWPEPVLA</sequence>
<evidence type="ECO:0000259" key="1">
    <source>
        <dbReference type="Pfam" id="PF07171"/>
    </source>
</evidence>
<dbReference type="Proteomes" id="UP000019140">
    <property type="component" value="Unassembled WGS sequence"/>
</dbReference>
<feature type="non-terminal residue" evidence="2">
    <location>
        <position position="1"/>
    </location>
</feature>
<comment type="caution">
    <text evidence="2">The sequence shown here is derived from an EMBL/GenBank/DDBJ whole genome shotgun (WGS) entry which is preliminary data.</text>
</comment>
<protein>
    <recommendedName>
        <fullName evidence="1">Microcystin LR degradation protein MlrC C-terminal domain-containing protein</fullName>
    </recommendedName>
</protein>
<dbReference type="AlphaFoldDB" id="W4L269"/>
<proteinExistence type="predicted"/>
<feature type="domain" description="Microcystin LR degradation protein MlrC C-terminal" evidence="1">
    <location>
        <begin position="4"/>
        <end position="183"/>
    </location>
</feature>
<name>W4L269_9BACT</name>
<organism evidence="2 3">
    <name type="scientific">Candidatus Entotheonella gemina</name>
    <dbReference type="NCBI Taxonomy" id="1429439"/>
    <lineage>
        <taxon>Bacteria</taxon>
        <taxon>Pseudomonadati</taxon>
        <taxon>Nitrospinota/Tectimicrobiota group</taxon>
        <taxon>Candidatus Tectimicrobiota</taxon>
        <taxon>Candidatus Entotheonellia</taxon>
        <taxon>Candidatus Entotheonellales</taxon>
        <taxon>Candidatus Entotheonellaceae</taxon>
        <taxon>Candidatus Entotheonella</taxon>
    </lineage>
</organism>
<gene>
    <name evidence="2" type="ORF">ETSY2_54430</name>
</gene>
<dbReference type="Pfam" id="PF07171">
    <property type="entry name" value="MlrC_C"/>
    <property type="match status" value="1"/>
</dbReference>